<proteinExistence type="predicted"/>
<dbReference type="Gene3D" id="3.30.200.20">
    <property type="entry name" value="Phosphorylase Kinase, domain 1"/>
    <property type="match status" value="1"/>
</dbReference>
<evidence type="ECO:0000256" key="4">
    <source>
        <dbReference type="ARBA" id="ARBA00022777"/>
    </source>
</evidence>
<dbReference type="PANTHER" id="PTHR45646">
    <property type="entry name" value="SERINE/THREONINE-PROTEIN KINASE DOA-RELATED"/>
    <property type="match status" value="1"/>
</dbReference>
<keyword evidence="2" id="KW-0808">Transferase</keyword>
<gene>
    <name evidence="9" type="ORF">CONLIGDRAFT_669842</name>
</gene>
<evidence type="ECO:0000256" key="3">
    <source>
        <dbReference type="ARBA" id="ARBA00022741"/>
    </source>
</evidence>
<dbReference type="InterPro" id="IPR000719">
    <property type="entry name" value="Prot_kinase_dom"/>
</dbReference>
<dbReference type="PANTHER" id="PTHR45646:SF11">
    <property type="entry name" value="SERINE_THREONINE-PROTEIN KINASE DOA"/>
    <property type="match status" value="1"/>
</dbReference>
<dbReference type="SUPFAM" id="SSF56112">
    <property type="entry name" value="Protein kinase-like (PK-like)"/>
    <property type="match status" value="1"/>
</dbReference>
<dbReference type="InterPro" id="IPR051175">
    <property type="entry name" value="CLK_kinases"/>
</dbReference>
<dbReference type="InterPro" id="IPR017441">
    <property type="entry name" value="Protein_kinase_ATP_BS"/>
</dbReference>
<keyword evidence="3 6" id="KW-0547">Nucleotide-binding</keyword>
<dbReference type="Gene3D" id="1.10.510.10">
    <property type="entry name" value="Transferase(Phosphotransferase) domain 1"/>
    <property type="match status" value="1"/>
</dbReference>
<dbReference type="PROSITE" id="PS50011">
    <property type="entry name" value="PROTEIN_KINASE_DOM"/>
    <property type="match status" value="1"/>
</dbReference>
<keyword evidence="10" id="KW-1185">Reference proteome</keyword>
<keyword evidence="4 9" id="KW-0418">Kinase</keyword>
<dbReference type="Pfam" id="PF00069">
    <property type="entry name" value="Pkinase"/>
    <property type="match status" value="2"/>
</dbReference>
<dbReference type="PROSITE" id="PS00107">
    <property type="entry name" value="PROTEIN_KINASE_ATP"/>
    <property type="match status" value="1"/>
</dbReference>
<dbReference type="GO" id="GO:0005634">
    <property type="term" value="C:nucleus"/>
    <property type="evidence" value="ECO:0007669"/>
    <property type="project" value="TreeGrafter"/>
</dbReference>
<reference evidence="9 10" key="1">
    <citation type="submission" date="2016-10" db="EMBL/GenBank/DDBJ databases">
        <title>Draft genome sequence of Coniochaeta ligniaria NRRL30616, a lignocellulolytic fungus for bioabatement of inhibitors in plant biomass hydrolysates.</title>
        <authorList>
            <consortium name="DOE Joint Genome Institute"/>
            <person name="Jimenez D.J."/>
            <person name="Hector R.E."/>
            <person name="Riley R."/>
            <person name="Sun H."/>
            <person name="Grigoriev I.V."/>
            <person name="Van Elsas J.D."/>
            <person name="Nichols N.N."/>
        </authorList>
    </citation>
    <scope>NUCLEOTIDE SEQUENCE [LARGE SCALE GENOMIC DNA]</scope>
    <source>
        <strain evidence="9 10">NRRL 30616</strain>
    </source>
</reference>
<dbReference type="STRING" id="1408157.A0A1J7JA00"/>
<evidence type="ECO:0000256" key="2">
    <source>
        <dbReference type="ARBA" id="ARBA00022679"/>
    </source>
</evidence>
<feature type="domain" description="Protein kinase" evidence="8">
    <location>
        <begin position="50"/>
        <end position="441"/>
    </location>
</feature>
<feature type="region of interest" description="Disordered" evidence="7">
    <location>
        <begin position="365"/>
        <end position="391"/>
    </location>
</feature>
<dbReference type="GO" id="GO:0004674">
    <property type="term" value="F:protein serine/threonine kinase activity"/>
    <property type="evidence" value="ECO:0007669"/>
    <property type="project" value="UniProtKB-KW"/>
</dbReference>
<sequence length="443" mass="49595">MSAPPTPPAEMPLFKDSRFKPMSTPCERADSYRPGGFHPVNLGDVLGQRYRVIRKLGYGSFGTVWLAIDLTRLSSYIALKIYAANVDSANELSIHQYLSANCQRDANSKFVLLLSDYFTLQGPNGKHICFVTKPMGPSISTFLNASFEEYDPLNPPTRRFSTSRNKHILKSILSGLKFLHDNNVTHGDLQLGNVLLPPRDLSTLQQSELEQNESNSQLDPLVRKDGKADRWSPKYLVVPEPLDAADVPQDEEVIKLIDLGGAFYSNNPPASVVTPLGLRAPETILQDKISPAIDIWSFGCIMFGLLTDNVLFELFTFSGERNTIDDDHLLQLSEIIGPLPEDMLAKWPRRGLYFGSGGNRLNTSPFDFDDSPFGQAKRARSKGRRDPPVPLTSLEDKFHEYRLSDVDAAEANEIASLLRDILHIDPLQRPTAAQLLERPWFRD</sequence>
<dbReference type="InterPro" id="IPR011009">
    <property type="entry name" value="Kinase-like_dom_sf"/>
</dbReference>
<dbReference type="GO" id="GO:0005524">
    <property type="term" value="F:ATP binding"/>
    <property type="evidence" value="ECO:0007669"/>
    <property type="project" value="UniProtKB-UniRule"/>
</dbReference>
<evidence type="ECO:0000256" key="1">
    <source>
        <dbReference type="ARBA" id="ARBA00022527"/>
    </source>
</evidence>
<keyword evidence="1" id="KW-0723">Serine/threonine-protein kinase</keyword>
<dbReference type="Proteomes" id="UP000182658">
    <property type="component" value="Unassembled WGS sequence"/>
</dbReference>
<dbReference type="EMBL" id="KV875097">
    <property type="protein sequence ID" value="OIW30105.1"/>
    <property type="molecule type" value="Genomic_DNA"/>
</dbReference>
<accession>A0A1J7JA00</accession>
<evidence type="ECO:0000313" key="9">
    <source>
        <dbReference type="EMBL" id="OIW30105.1"/>
    </source>
</evidence>
<organism evidence="9 10">
    <name type="scientific">Coniochaeta ligniaria NRRL 30616</name>
    <dbReference type="NCBI Taxonomy" id="1408157"/>
    <lineage>
        <taxon>Eukaryota</taxon>
        <taxon>Fungi</taxon>
        <taxon>Dikarya</taxon>
        <taxon>Ascomycota</taxon>
        <taxon>Pezizomycotina</taxon>
        <taxon>Sordariomycetes</taxon>
        <taxon>Sordariomycetidae</taxon>
        <taxon>Coniochaetales</taxon>
        <taxon>Coniochaetaceae</taxon>
        <taxon>Coniochaeta</taxon>
    </lineage>
</organism>
<keyword evidence="5 6" id="KW-0067">ATP-binding</keyword>
<name>A0A1J7JA00_9PEZI</name>
<protein>
    <submittedName>
        <fullName evidence="9">Serine/threonine-protein kinase SRPK3</fullName>
    </submittedName>
</protein>
<evidence type="ECO:0000256" key="5">
    <source>
        <dbReference type="ARBA" id="ARBA00022840"/>
    </source>
</evidence>
<feature type="binding site" evidence="6">
    <location>
        <position position="80"/>
    </location>
    <ligand>
        <name>ATP</name>
        <dbReference type="ChEBI" id="CHEBI:30616"/>
    </ligand>
</feature>
<evidence type="ECO:0000256" key="6">
    <source>
        <dbReference type="PROSITE-ProRule" id="PRU10141"/>
    </source>
</evidence>
<dbReference type="OrthoDB" id="5979581at2759"/>
<dbReference type="SMART" id="SM00220">
    <property type="entry name" value="S_TKc"/>
    <property type="match status" value="1"/>
</dbReference>
<evidence type="ECO:0000256" key="7">
    <source>
        <dbReference type="SAM" id="MobiDB-lite"/>
    </source>
</evidence>
<dbReference type="InParanoid" id="A0A1J7JA00"/>
<dbReference type="AlphaFoldDB" id="A0A1J7JA00"/>
<evidence type="ECO:0000313" key="10">
    <source>
        <dbReference type="Proteomes" id="UP000182658"/>
    </source>
</evidence>
<dbReference type="GO" id="GO:0043484">
    <property type="term" value="P:regulation of RNA splicing"/>
    <property type="evidence" value="ECO:0007669"/>
    <property type="project" value="TreeGrafter"/>
</dbReference>
<evidence type="ECO:0000259" key="8">
    <source>
        <dbReference type="PROSITE" id="PS50011"/>
    </source>
</evidence>